<dbReference type="AlphaFoldDB" id="A0A183D348"/>
<reference evidence="1 2" key="2">
    <citation type="submission" date="2018-11" db="EMBL/GenBank/DDBJ databases">
        <authorList>
            <consortium name="Pathogen Informatics"/>
        </authorList>
    </citation>
    <scope>NUCLEOTIDE SEQUENCE [LARGE SCALE GENOMIC DNA]</scope>
</reference>
<keyword evidence="2" id="KW-1185">Reference proteome</keyword>
<dbReference type="EMBL" id="UYRT01005180">
    <property type="protein sequence ID" value="VDK38122.1"/>
    <property type="molecule type" value="Genomic_DNA"/>
</dbReference>
<name>A0A183D348_9BILA</name>
<evidence type="ECO:0000313" key="1">
    <source>
        <dbReference type="EMBL" id="VDK38122.1"/>
    </source>
</evidence>
<sequence length="159" mass="18667">MTFSRCCTQTKTLDVTALKCAAASLWNYNLWSSALTTLRTVQVVSAGYSVLDAFRARLAHYFVPVVKKGFDSTLIWRWLADVFMNLDAAIEMTTKNDDLTTFLRRFHWGNEERKQEKNNLTAEWIKKHHPEFVRNIRKELRRQAQLRRMLKTLNKIGLE</sequence>
<organism evidence="3">
    <name type="scientific">Gongylonema pulchrum</name>
    <dbReference type="NCBI Taxonomy" id="637853"/>
    <lineage>
        <taxon>Eukaryota</taxon>
        <taxon>Metazoa</taxon>
        <taxon>Ecdysozoa</taxon>
        <taxon>Nematoda</taxon>
        <taxon>Chromadorea</taxon>
        <taxon>Rhabditida</taxon>
        <taxon>Spirurina</taxon>
        <taxon>Spiruromorpha</taxon>
        <taxon>Spiruroidea</taxon>
        <taxon>Gongylonematidae</taxon>
        <taxon>Gongylonema</taxon>
    </lineage>
</organism>
<accession>A0A183D348</accession>
<dbReference type="WBParaSite" id="GPUH_0000314401-mRNA-1">
    <property type="protein sequence ID" value="GPUH_0000314401-mRNA-1"/>
    <property type="gene ID" value="GPUH_0000314401"/>
</dbReference>
<evidence type="ECO:0000313" key="3">
    <source>
        <dbReference type="WBParaSite" id="GPUH_0000314401-mRNA-1"/>
    </source>
</evidence>
<evidence type="ECO:0000313" key="2">
    <source>
        <dbReference type="Proteomes" id="UP000271098"/>
    </source>
</evidence>
<gene>
    <name evidence="1" type="ORF">GPUH_LOCUS3137</name>
</gene>
<protein>
    <submittedName>
        <fullName evidence="1 3">Uncharacterized protein</fullName>
    </submittedName>
</protein>
<reference evidence="3" key="1">
    <citation type="submission" date="2016-06" db="UniProtKB">
        <authorList>
            <consortium name="WormBaseParasite"/>
        </authorList>
    </citation>
    <scope>IDENTIFICATION</scope>
</reference>
<proteinExistence type="predicted"/>
<dbReference type="Proteomes" id="UP000271098">
    <property type="component" value="Unassembled WGS sequence"/>
</dbReference>